<dbReference type="Proteomes" id="UP000240708">
    <property type="component" value="Unassembled WGS sequence"/>
</dbReference>
<name>A0A2P8ED45_9BACT</name>
<dbReference type="EMBL" id="PYGF01000001">
    <property type="protein sequence ID" value="PSL07393.1"/>
    <property type="molecule type" value="Genomic_DNA"/>
</dbReference>
<evidence type="ECO:0000313" key="2">
    <source>
        <dbReference type="EMBL" id="PSL07393.1"/>
    </source>
</evidence>
<accession>A0A2P8ED45</accession>
<dbReference type="OrthoDB" id="9122572at2"/>
<reference evidence="2 3" key="1">
    <citation type="submission" date="2018-03" db="EMBL/GenBank/DDBJ databases">
        <title>Genomic Encyclopedia of Archaeal and Bacterial Type Strains, Phase II (KMG-II): from individual species to whole genera.</title>
        <authorList>
            <person name="Goeker M."/>
        </authorList>
    </citation>
    <scope>NUCLEOTIDE SEQUENCE [LARGE SCALE GENOMIC DNA]</scope>
    <source>
        <strain evidence="2 3">DSM 28057</strain>
    </source>
</reference>
<sequence>MNKYLFSIILIFSLCTCGPSTINESIELKVGVSKAVINPPLGSFIAGDKQNRKFTGVLDSLYVKAAVFFDGKESFALITLDCIGLLYQDLLKIREKVAEMDLGIPLSANNIVLISTHTHSGPDVVGLWGEDYSQSGVDKDYMDFLVKTTAEQIQLAASKLEKSSVKYGITEFGHEWVANICEEEIDRSVTVLQFLDKKNQNILTLTNFSCHPTYLDAVYDKVSADYVAGFYRQMESELGGEHLFLQGAIGGWIQPIDKGISYEEVLDRGKGLANVAVSALRKGRSLQSTSLKFRNKKVNLPVENDVWKQLAAVGIIPRTISDVVETEVAWFAIGEATFATHPGETAPIYGLNTKSKMPEGPKFVLGLAQDALGYIVKPEYFEDLSLPHAQYLTRMSLGKSTGHMLMLNLEELAINQ</sequence>
<organism evidence="2 3">
    <name type="scientific">Cecembia rubra</name>
    <dbReference type="NCBI Taxonomy" id="1485585"/>
    <lineage>
        <taxon>Bacteria</taxon>
        <taxon>Pseudomonadati</taxon>
        <taxon>Bacteroidota</taxon>
        <taxon>Cytophagia</taxon>
        <taxon>Cytophagales</taxon>
        <taxon>Cyclobacteriaceae</taxon>
        <taxon>Cecembia</taxon>
    </lineage>
</organism>
<gene>
    <name evidence="2" type="ORF">CLV48_101323</name>
</gene>
<evidence type="ECO:0000259" key="1">
    <source>
        <dbReference type="Pfam" id="PF04734"/>
    </source>
</evidence>
<dbReference type="RefSeq" id="WP_106566085.1">
    <property type="nucleotide sequence ID" value="NZ_PYGF01000001.1"/>
</dbReference>
<protein>
    <submittedName>
        <fullName evidence="2">Neutral/alkaline ceramidase-like enzyme</fullName>
    </submittedName>
</protein>
<dbReference type="InterPro" id="IPR031329">
    <property type="entry name" value="NEUT/ALK_ceramidase_N"/>
</dbReference>
<keyword evidence="3" id="KW-1185">Reference proteome</keyword>
<dbReference type="AlphaFoldDB" id="A0A2P8ED45"/>
<comment type="caution">
    <text evidence="2">The sequence shown here is derived from an EMBL/GenBank/DDBJ whole genome shotgun (WGS) entry which is preliminary data.</text>
</comment>
<proteinExistence type="predicted"/>
<dbReference type="Pfam" id="PF04734">
    <property type="entry name" value="Ceramidase_alk"/>
    <property type="match status" value="1"/>
</dbReference>
<evidence type="ECO:0000313" key="3">
    <source>
        <dbReference type="Proteomes" id="UP000240708"/>
    </source>
</evidence>
<feature type="domain" description="Neutral/alkaline non-lysosomal ceramidase N-terminal" evidence="1">
    <location>
        <begin position="50"/>
        <end position="239"/>
    </location>
</feature>